<evidence type="ECO:0000313" key="1">
    <source>
        <dbReference type="EMBL" id="WZB90430.1"/>
    </source>
</evidence>
<dbReference type="EMBL" id="CP150887">
    <property type="protein sequence ID" value="WZB90430.1"/>
    <property type="molecule type" value="Genomic_DNA"/>
</dbReference>
<keyword evidence="2" id="KW-1185">Reference proteome</keyword>
<protein>
    <submittedName>
        <fullName evidence="1">Uncharacterized protein</fullName>
    </submittedName>
</protein>
<organism evidence="1 2">
    <name type="scientific">Okeanomitos corallinicola TIOX110</name>
    <dbReference type="NCBI Taxonomy" id="3133117"/>
    <lineage>
        <taxon>Bacteria</taxon>
        <taxon>Bacillati</taxon>
        <taxon>Cyanobacteriota</taxon>
        <taxon>Cyanophyceae</taxon>
        <taxon>Nostocales</taxon>
        <taxon>Aphanizomenonaceae</taxon>
        <taxon>Okeanomitos</taxon>
    </lineage>
</organism>
<dbReference type="RefSeq" id="WP_353933320.1">
    <property type="nucleotide sequence ID" value="NZ_CP150887.1"/>
</dbReference>
<sequence>MTSQIHYITINGNGSNFKYAWRAAKGSYGTLAKELGVTIAKATEKGLVFGANSPKPPEISITYYKKGNSGDTASTTRFCDHEKLQNVLTGSLKGKKLSVRGKSYTIVSVSG</sequence>
<accession>A0ABZ2V3S4</accession>
<evidence type="ECO:0000313" key="2">
    <source>
        <dbReference type="Proteomes" id="UP001483337"/>
    </source>
</evidence>
<proteinExistence type="predicted"/>
<name>A0ABZ2V3S4_9CYAN</name>
<dbReference type="Proteomes" id="UP001483337">
    <property type="component" value="Plasmid unnamed"/>
</dbReference>
<keyword evidence="1" id="KW-0614">Plasmid</keyword>
<geneLocation type="plasmid" evidence="1 2">
    <name>unnamed</name>
</geneLocation>
<gene>
    <name evidence="1" type="ORF">WJM97_22780</name>
</gene>
<reference evidence="1 2" key="1">
    <citation type="submission" date="2024-04" db="EMBL/GenBank/DDBJ databases">
        <title>Okeanomitos corallinicola gen. &amp; sp. nov. (Nostocales, Cyanobacteria), a new toxic marine heterocyst-forming cyanobacterium from a coral reef.</title>
        <authorList>
            <person name="Li H."/>
            <person name="Li R."/>
            <person name="Kang J."/>
            <person name="Hii K.S."/>
            <person name="Mohamed H.F."/>
            <person name="Xu X."/>
            <person name="Luo Z."/>
        </authorList>
    </citation>
    <scope>NUCLEOTIDE SEQUENCE [LARGE SCALE GENOMIC DNA]</scope>
    <source>
        <strain evidence="1 2">TIOX110</strain>
        <plasmid evidence="1 2">unnamed</plasmid>
    </source>
</reference>